<evidence type="ECO:0000313" key="10">
    <source>
        <dbReference type="Proteomes" id="UP001164746"/>
    </source>
</evidence>
<feature type="domain" description="VPS9" evidence="8">
    <location>
        <begin position="1264"/>
        <end position="1406"/>
    </location>
</feature>
<evidence type="ECO:0000256" key="6">
    <source>
        <dbReference type="SAM" id="MobiDB-lite"/>
    </source>
</evidence>
<dbReference type="PROSITE" id="PS50018">
    <property type="entry name" value="RAS_GTPASE_ACTIV_2"/>
    <property type="match status" value="1"/>
</dbReference>
<dbReference type="SUPFAM" id="SSF109993">
    <property type="entry name" value="VPS9 domain"/>
    <property type="match status" value="1"/>
</dbReference>
<feature type="compositionally biased region" description="Basic and acidic residues" evidence="6">
    <location>
        <begin position="711"/>
        <end position="720"/>
    </location>
</feature>
<keyword evidence="4" id="KW-0344">Guanine-nucleotide releasing factor</keyword>
<evidence type="ECO:0000256" key="3">
    <source>
        <dbReference type="ARBA" id="ARBA00022583"/>
    </source>
</evidence>
<name>A0ABY7GDC1_MYAAR</name>
<evidence type="ECO:0000256" key="4">
    <source>
        <dbReference type="ARBA" id="ARBA00022658"/>
    </source>
</evidence>
<feature type="region of interest" description="Disordered" evidence="6">
    <location>
        <begin position="410"/>
        <end position="504"/>
    </location>
</feature>
<dbReference type="SMART" id="SM00167">
    <property type="entry name" value="VPS9"/>
    <property type="match status" value="1"/>
</dbReference>
<proteinExistence type="inferred from homology"/>
<keyword evidence="10" id="KW-1185">Reference proteome</keyword>
<feature type="region of interest" description="Disordered" evidence="6">
    <location>
        <begin position="891"/>
        <end position="1024"/>
    </location>
</feature>
<feature type="compositionally biased region" description="Basic and acidic residues" evidence="6">
    <location>
        <begin position="934"/>
        <end position="947"/>
    </location>
</feature>
<feature type="compositionally biased region" description="Basic and acidic residues" evidence="6">
    <location>
        <begin position="431"/>
        <end position="445"/>
    </location>
</feature>
<reference evidence="9" key="1">
    <citation type="submission" date="2022-11" db="EMBL/GenBank/DDBJ databases">
        <title>Centuries of genome instability and evolution in soft-shell clam transmissible cancer (bioRxiv).</title>
        <authorList>
            <person name="Hart S.F.M."/>
            <person name="Yonemitsu M.A."/>
            <person name="Giersch R.M."/>
            <person name="Beal B.F."/>
            <person name="Arriagada G."/>
            <person name="Davis B.W."/>
            <person name="Ostrander E.A."/>
            <person name="Goff S.P."/>
            <person name="Metzger M.J."/>
        </authorList>
    </citation>
    <scope>NUCLEOTIDE SEQUENCE</scope>
    <source>
        <strain evidence="9">MELC-2E11</strain>
        <tissue evidence="9">Siphon/mantle</tissue>
    </source>
</reference>
<dbReference type="EMBL" id="CP111028">
    <property type="protein sequence ID" value="WAR31907.1"/>
    <property type="molecule type" value="Genomic_DNA"/>
</dbReference>
<evidence type="ECO:0000259" key="7">
    <source>
        <dbReference type="PROSITE" id="PS50018"/>
    </source>
</evidence>
<dbReference type="InterPro" id="IPR037191">
    <property type="entry name" value="VPS9_dom_sf"/>
</dbReference>
<feature type="compositionally biased region" description="Acidic residues" evidence="6">
    <location>
        <begin position="473"/>
        <end position="483"/>
    </location>
</feature>
<comment type="subcellular location">
    <subcellularLocation>
        <location evidence="1">Membrane</location>
        <topology evidence="1">Peripheral membrane protein</topology>
    </subcellularLocation>
</comment>
<dbReference type="InterPro" id="IPR041545">
    <property type="entry name" value="DUF5601"/>
</dbReference>
<evidence type="ECO:0000256" key="5">
    <source>
        <dbReference type="ARBA" id="ARBA00023136"/>
    </source>
</evidence>
<feature type="domain" description="Ras-GAP" evidence="7">
    <location>
        <begin position="145"/>
        <end position="333"/>
    </location>
</feature>
<dbReference type="Pfam" id="PF02204">
    <property type="entry name" value="VPS9"/>
    <property type="match status" value="1"/>
</dbReference>
<feature type="compositionally biased region" description="Polar residues" evidence="6">
    <location>
        <begin position="485"/>
        <end position="504"/>
    </location>
</feature>
<feature type="compositionally biased region" description="Polar residues" evidence="6">
    <location>
        <begin position="750"/>
        <end position="768"/>
    </location>
</feature>
<gene>
    <name evidence="9" type="ORF">MAR_034449</name>
</gene>
<accession>A0ABY7GDC1</accession>
<keyword evidence="3" id="KW-0254">Endocytosis</keyword>
<feature type="region of interest" description="Disordered" evidence="6">
    <location>
        <begin position="630"/>
        <end position="772"/>
    </location>
</feature>
<dbReference type="PROSITE" id="PS51205">
    <property type="entry name" value="VPS9"/>
    <property type="match status" value="1"/>
</dbReference>
<dbReference type="SUPFAM" id="SSF48350">
    <property type="entry name" value="GTPase activation domain, GAP"/>
    <property type="match status" value="1"/>
</dbReference>
<dbReference type="InterPro" id="IPR045046">
    <property type="entry name" value="Vps9-like"/>
</dbReference>
<keyword evidence="5" id="KW-0472">Membrane</keyword>
<dbReference type="InterPro" id="IPR008936">
    <property type="entry name" value="Rho_GTPase_activation_prot"/>
</dbReference>
<dbReference type="Pfam" id="PF18151">
    <property type="entry name" value="DUF5601"/>
    <property type="match status" value="1"/>
</dbReference>
<dbReference type="PANTHER" id="PTHR23101:SF25">
    <property type="entry name" value="GTPASE-ACTIVATING PROTEIN AND VPS9 DOMAIN-CONTAINING PROTEIN 1"/>
    <property type="match status" value="1"/>
</dbReference>
<dbReference type="Proteomes" id="UP001164746">
    <property type="component" value="Chromosome 17"/>
</dbReference>
<evidence type="ECO:0000256" key="2">
    <source>
        <dbReference type="ARBA" id="ARBA00008489"/>
    </source>
</evidence>
<evidence type="ECO:0000259" key="8">
    <source>
        <dbReference type="PROSITE" id="PS51205"/>
    </source>
</evidence>
<feature type="compositionally biased region" description="Polar residues" evidence="6">
    <location>
        <begin position="726"/>
        <end position="737"/>
    </location>
</feature>
<organism evidence="9 10">
    <name type="scientific">Mya arenaria</name>
    <name type="common">Soft-shell clam</name>
    <dbReference type="NCBI Taxonomy" id="6604"/>
    <lineage>
        <taxon>Eukaryota</taxon>
        <taxon>Metazoa</taxon>
        <taxon>Spiralia</taxon>
        <taxon>Lophotrochozoa</taxon>
        <taxon>Mollusca</taxon>
        <taxon>Bivalvia</taxon>
        <taxon>Autobranchia</taxon>
        <taxon>Heteroconchia</taxon>
        <taxon>Euheterodonta</taxon>
        <taxon>Imparidentia</taxon>
        <taxon>Neoheterodontei</taxon>
        <taxon>Myida</taxon>
        <taxon>Myoidea</taxon>
        <taxon>Myidae</taxon>
        <taxon>Mya</taxon>
    </lineage>
</organism>
<dbReference type="Gene3D" id="1.10.246.120">
    <property type="match status" value="1"/>
</dbReference>
<dbReference type="InterPro" id="IPR003123">
    <property type="entry name" value="VPS9"/>
</dbReference>
<comment type="similarity">
    <text evidence="2">Belongs to the GAPVD1 family.</text>
</comment>
<dbReference type="Pfam" id="PF00616">
    <property type="entry name" value="RasGAP"/>
    <property type="match status" value="1"/>
</dbReference>
<dbReference type="InterPro" id="IPR001936">
    <property type="entry name" value="RasGAP_dom"/>
</dbReference>
<protein>
    <submittedName>
        <fullName evidence="9">GAPD1-like protein</fullName>
    </submittedName>
</protein>
<feature type="compositionally biased region" description="Polar residues" evidence="6">
    <location>
        <begin position="685"/>
        <end position="704"/>
    </location>
</feature>
<dbReference type="PANTHER" id="PTHR23101">
    <property type="entry name" value="RAB GDP/GTP EXCHANGE FACTOR"/>
    <property type="match status" value="1"/>
</dbReference>
<dbReference type="Gene3D" id="1.20.1050.80">
    <property type="entry name" value="VPS9 domain"/>
    <property type="match status" value="1"/>
</dbReference>
<sequence>MALGPDLAQLSRHLRQERLYVTSEREQLQSLYEQVKTAAEQLYHQSWIGRQQKTFLDLLVSASQQVTPTECCAKTSQLEATNFIDSYKQLSYHDSKYGEFLKYILDNPVFIGTVIAIAEKSNVPNVADVIKTLVRSVFGNCILQEDETAMLHVLKSLLELQLSSSVDPRRLLRRGSCAFSVAFKQLFDMVFSAKLFLTAALHDPVMRLLMEDEWFYDIDPGKALVRFPPAERLRRFGEPGTDQYKEKLVKYRTTIVDKLVLMANRFITSIKNNMHCFPQSLGWIVSQVYQVLAKSGKAEMGEVRSVCADLVFALFICPAICDPEPHGITTDVPISAPQPDADGPDYPGKKKPVLGNQMPDDAVSVSSVTIETEALPSNAVEEVLVISLGNDQDCPGMMSEQKVMVCEQENKRRRVKHQTVQWDYEGPPGEIQEKRTRFSLSHDQESIGEGNTSDIPEGMSEDASSHSVGSQDLENEDDNDDNFSDMISANVSGRGTPNISGRDTPLSQAEMEQEHVHVPPIQPALPETVRKKNREDVTDKFGKFDIKPELDYDLKSTVSDTWSTDVLASDSEPPEMPQQVRLEEIAEEMSRQFLTTGENVPGLSKAPSEAWSMDVMPSDTEDKQCETFSELDDMSVGGGGSNLDDVRSEPDTTDGNEITPLASGFQSPTDTAPVDIFSTGRAGRQGTSINSDNISMSPTFSDSVFSDIDVESGRNSREPRAISGPAQGNMQFPSIDSNKLFVPIKKKRGQSPSGSSPDRNSETGSTRNRLVDFDLEPRYESYQHRPASDTGILNGARPKQIFNDRNRNHKNVVSNFKTKDSSYRFNGVNSVNLIPDEIRPISNDSGVGSTQYIDAAPSDDVRILEQQNTNVDETRFSAALSLFDPLAEGEGLGGGDLLEGPSSPHERSPFQGFSNPNFVEVATNAILPNSRGKNKSDNADLPSRTKEQAQSATLIDTGDVFLQTDGPPKPRRGSTDSNRSSGSSLSKDGSNSGDRASLQNEKELSGEQDGATPGKKRGLFRTFREKIHKETSDDILAKYRKKSILTSAPSSEPAQSERALRLTLKENDDSTPLYDPDNLEKCLAFLDAKRKLRIVLGSADFQQVGYSLFCQPSVPYSPREVSSTRDNDLVNMLRAQLSEAINLQNKDTIAQLHEALRCVRQFDNEGEKEIYNKHMTSVCIRMFLETWEKALQGFIQDFQKLTMADEKVDLLERFLQYLYQKMNVDSIWLAANESQLEDGQLAIERYIMSRIYTHAMFPNGDGDIHRDQLFQAHIKELSKMITPEHKDLTIPKMYHLECPWPAAQRELYMINAYKTPRDKLYCIQRCATTIMNLLSMANEKSVPAADEFTPVFIFVIIKANPPCLLSTIQYVTSLYQDRLQGEEQYWWMQFVAAVEFIKTMDYPRDSSA</sequence>
<feature type="compositionally biased region" description="Low complexity" evidence="6">
    <location>
        <begin position="975"/>
        <end position="994"/>
    </location>
</feature>
<evidence type="ECO:0000256" key="1">
    <source>
        <dbReference type="ARBA" id="ARBA00004170"/>
    </source>
</evidence>
<evidence type="ECO:0000313" key="9">
    <source>
        <dbReference type="EMBL" id="WAR31907.1"/>
    </source>
</evidence>
<dbReference type="Gene3D" id="1.10.506.10">
    <property type="entry name" value="GTPase Activation - p120gap, domain 1"/>
    <property type="match status" value="1"/>
</dbReference>